<dbReference type="SUPFAM" id="SSF50729">
    <property type="entry name" value="PH domain-like"/>
    <property type="match status" value="1"/>
</dbReference>
<dbReference type="InterPro" id="IPR057457">
    <property type="entry name" value="CAPS_C2"/>
</dbReference>
<dbReference type="GO" id="GO:0015031">
    <property type="term" value="P:protein transport"/>
    <property type="evidence" value="ECO:0007669"/>
    <property type="project" value="UniProtKB-KW"/>
</dbReference>
<dbReference type="Proteomes" id="UP000808372">
    <property type="component" value="Chromosome 20"/>
</dbReference>
<dbReference type="PROSITE" id="PS51258">
    <property type="entry name" value="MHD1"/>
    <property type="match status" value="1"/>
</dbReference>
<dbReference type="InterPro" id="IPR000008">
    <property type="entry name" value="C2_dom"/>
</dbReference>
<keyword evidence="8" id="KW-0446">Lipid-binding</keyword>
<dbReference type="GO" id="GO:1990504">
    <property type="term" value="P:dense core granule exocytosis"/>
    <property type="evidence" value="ECO:0007669"/>
    <property type="project" value="InterPro"/>
</dbReference>
<dbReference type="AlphaFoldDB" id="A0A8U1F7C4"/>
<dbReference type="GO" id="GO:0016079">
    <property type="term" value="P:synaptic vesicle exocytosis"/>
    <property type="evidence" value="ECO:0007669"/>
    <property type="project" value="InterPro"/>
</dbReference>
<dbReference type="FunFam" id="1.10.357.50:FF:000002">
    <property type="entry name" value="calcium-dependent secretion activator 2 isoform X7"/>
    <property type="match status" value="1"/>
</dbReference>
<dbReference type="GO" id="GO:0098793">
    <property type="term" value="C:presynapse"/>
    <property type="evidence" value="ECO:0007669"/>
    <property type="project" value="GOC"/>
</dbReference>
<dbReference type="GO" id="GO:0030659">
    <property type="term" value="C:cytoplasmic vesicle membrane"/>
    <property type="evidence" value="ECO:0007669"/>
    <property type="project" value="UniProtKB-SubCell"/>
</dbReference>
<evidence type="ECO:0000256" key="8">
    <source>
        <dbReference type="ARBA" id="ARBA00023121"/>
    </source>
</evidence>
<gene>
    <name evidence="17" type="primary">LOC120064617</name>
</gene>
<evidence type="ECO:0000259" key="15">
    <source>
        <dbReference type="PROSITE" id="PS51258"/>
    </source>
</evidence>
<dbReference type="SMART" id="SM01145">
    <property type="entry name" value="DUF1041"/>
    <property type="match status" value="1"/>
</dbReference>
<dbReference type="Pfam" id="PF00169">
    <property type="entry name" value="PH"/>
    <property type="match status" value="1"/>
</dbReference>
<reference evidence="17" key="1">
    <citation type="submission" date="2025-08" db="UniProtKB">
        <authorList>
            <consortium name="RefSeq"/>
        </authorList>
    </citation>
    <scope>IDENTIFICATION</scope>
    <source>
        <tissue evidence="17">White muscle</tissue>
    </source>
</reference>
<evidence type="ECO:0000256" key="11">
    <source>
        <dbReference type="ARBA" id="ARBA00034103"/>
    </source>
</evidence>
<evidence type="ECO:0000256" key="2">
    <source>
        <dbReference type="ARBA" id="ARBA00022448"/>
    </source>
</evidence>
<evidence type="ECO:0000256" key="5">
    <source>
        <dbReference type="ARBA" id="ARBA00022837"/>
    </source>
</evidence>
<keyword evidence="6" id="KW-0653">Protein transport</keyword>
<dbReference type="InterPro" id="IPR014770">
    <property type="entry name" value="Munc13_1"/>
</dbReference>
<dbReference type="InterPro" id="IPR010439">
    <property type="entry name" value="MUN_dom"/>
</dbReference>
<feature type="compositionally biased region" description="Low complexity" evidence="12">
    <location>
        <begin position="39"/>
        <end position="67"/>
    </location>
</feature>
<dbReference type="PROSITE" id="PS50004">
    <property type="entry name" value="C2"/>
    <property type="match status" value="1"/>
</dbReference>
<keyword evidence="5" id="KW-0106">Calcium</keyword>
<feature type="domain" description="MHD1" evidence="15">
    <location>
        <begin position="890"/>
        <end position="1021"/>
    </location>
</feature>
<organism evidence="16 17">
    <name type="scientific">Salvelinus namaycush</name>
    <name type="common">Lake trout</name>
    <name type="synonym">Salmo namaycush</name>
    <dbReference type="NCBI Taxonomy" id="8040"/>
    <lineage>
        <taxon>Eukaryota</taxon>
        <taxon>Metazoa</taxon>
        <taxon>Chordata</taxon>
        <taxon>Craniata</taxon>
        <taxon>Vertebrata</taxon>
        <taxon>Euteleostomi</taxon>
        <taxon>Actinopterygii</taxon>
        <taxon>Neopterygii</taxon>
        <taxon>Teleostei</taxon>
        <taxon>Protacanthopterygii</taxon>
        <taxon>Salmoniformes</taxon>
        <taxon>Salmonidae</taxon>
        <taxon>Salmoninae</taxon>
        <taxon>Salvelinus</taxon>
    </lineage>
</organism>
<evidence type="ECO:0000259" key="13">
    <source>
        <dbReference type="PROSITE" id="PS50003"/>
    </source>
</evidence>
<dbReference type="GO" id="GO:0046872">
    <property type="term" value="F:metal ion binding"/>
    <property type="evidence" value="ECO:0007669"/>
    <property type="project" value="UniProtKB-KW"/>
</dbReference>
<dbReference type="SMART" id="SM00233">
    <property type="entry name" value="PH"/>
    <property type="match status" value="1"/>
</dbReference>
<evidence type="ECO:0000256" key="9">
    <source>
        <dbReference type="ARBA" id="ARBA00023136"/>
    </source>
</evidence>
<dbReference type="CDD" id="cd01234">
    <property type="entry name" value="PH_CADPS"/>
    <property type="match status" value="1"/>
</dbReference>
<evidence type="ECO:0000256" key="3">
    <source>
        <dbReference type="ARBA" id="ARBA00022483"/>
    </source>
</evidence>
<dbReference type="PANTHER" id="PTHR12166:SF6">
    <property type="entry name" value="CALCIUM-DEPENDENT SECRETION ACTIVATOR 1"/>
    <property type="match status" value="1"/>
</dbReference>
<feature type="domain" description="C2" evidence="14">
    <location>
        <begin position="349"/>
        <end position="467"/>
    </location>
</feature>
<dbReference type="RefSeq" id="XP_038871160.1">
    <property type="nucleotide sequence ID" value="XM_039015232.1"/>
</dbReference>
<keyword evidence="4" id="KW-0479">Metal-binding</keyword>
<dbReference type="FunFam" id="2.30.29.30:FF:000007">
    <property type="entry name" value="Calcium-dependent secretion activator 2 isoform B"/>
    <property type="match status" value="1"/>
</dbReference>
<evidence type="ECO:0000256" key="1">
    <source>
        <dbReference type="ARBA" id="ARBA00004156"/>
    </source>
</evidence>
<dbReference type="GeneID" id="120064617"/>
<dbReference type="InterPro" id="IPR001849">
    <property type="entry name" value="PH_domain"/>
</dbReference>
<evidence type="ECO:0000313" key="17">
    <source>
        <dbReference type="RefSeq" id="XP_038871160.1"/>
    </source>
</evidence>
<feature type="domain" description="PH" evidence="13">
    <location>
        <begin position="490"/>
        <end position="593"/>
    </location>
</feature>
<keyword evidence="9" id="KW-0472">Membrane</keyword>
<dbReference type="InterPro" id="IPR011993">
    <property type="entry name" value="PH-like_dom_sf"/>
</dbReference>
<accession>A0A8U1F7C4</accession>
<sequence>MLDPSSSEEESDGGMVEEEHHHKEASAPQSGARISPSRTSESSGGLAPSSSSRSSARPTSPSPSAASEQEKVEEANLQKEEEERKKKLQLYVFVMRCIAYPFNAKQPTDMARRQQKITEQQLRQTNDRFKAFLNGDTQIVADEAFINAVQSYYEVFLKSDRVAKMVQSGGFSANDCREVFKRHIEKRVRSLPEIDGLSKETVLSSWMAKFDTIYRGDEDPRKAQQRMTASAASELILSKDQLYEMFQNILGIKKFEHQLLYNACQLDNLDEQAAQIRRELDGRLQMADQIARGGKFPKFVSKEMEHMYIEELKASVNQLMANLESMPVSKGGEFKLQKLKKGHNTSIMDMGQEDENTLSKSDVVLSFTLEVVIMEVVGLKSLAPNRIVYCTMEVEGGEKLQTDQAEASKPTWGTQGDFTTTHPLPAVKVKLFTESTGVLALEDKELGRVVLHPTPNSPKASELHKMAITKACPDQNLQIKLAIRMDKPQNMKHSGYLWAFGKNVWKRWKKRFFVLVQVSQYTFAMCSYREKKSEPQELLQLDGYTVDYTDPQPGLDGGRTFFNAVKEGDTVIFASDDEQDRILWVQAMYRATGQSHKPVPPTQVQKLNSKGGAAAQMDAPISQFYADRAQKHGMDEFISANPCSFDHASLFEIVQRLTLDHRLNDTFCCLGWFSPGQVFVLDEYCSRNGVRGCHRHLGYLGDLLERADRGAMIDPTLLHYSFAFCASHVHGNRPDGLGTVKVDEKERFEEIKERLRVILEHQITNFRYCFPFGRPEGALKATLSLLERVLMKDIVTPVPQEEVKGVIRKCLEQAAQLNYAKITEYAQMEENVGRLVTPAKKLEDTIRLAELVIEVLQQNQEHHAEGKEAFAWWSDLMTEHAETFLAMYAVDMDAALEIQSPESWDSFPLFQLLNDFLRTDYHLCNGKFHKHLQDLYSPLVVRYVDLMESSIAQSITRGCEGESWVPVNNGSGTSEDLFWKLEALQTFIRDLHWPEEEFSKHLENRMKLMSSDMIENCVKRTKMAFESKLAKSSRGTDFRISAAICTMFNVMVDAKDQSAKLCAMEMGQEKQYHAQIDELIEESVKDMIQLMVAKFVVILEALLAKISRYDEGTLFSSFMSFTVKAASKYVDVPKPGMDVADGYVTCVRHSQDILRDKVNEEVYIERLFDQWYTATMNLLGTWLTERMDQQLHVYQLKILIRIVKKKYRDFRLQGVLDSTLNSKMYDTVRNRLTLEEANASMKEGGMGGISMKDSDEEDEDDD</sequence>
<feature type="region of interest" description="Disordered" evidence="12">
    <location>
        <begin position="1242"/>
        <end position="1262"/>
    </location>
</feature>
<dbReference type="Pfam" id="PF06292">
    <property type="entry name" value="MUN"/>
    <property type="match status" value="2"/>
</dbReference>
<keyword evidence="7" id="KW-0770">Synapse</keyword>
<evidence type="ECO:0000256" key="12">
    <source>
        <dbReference type="SAM" id="MobiDB-lite"/>
    </source>
</evidence>
<evidence type="ECO:0000256" key="6">
    <source>
        <dbReference type="ARBA" id="ARBA00022927"/>
    </source>
</evidence>
<dbReference type="GO" id="GO:0045921">
    <property type="term" value="P:positive regulation of exocytosis"/>
    <property type="evidence" value="ECO:0007669"/>
    <property type="project" value="TreeGrafter"/>
</dbReference>
<feature type="compositionally biased region" description="Acidic residues" evidence="12">
    <location>
        <begin position="1"/>
        <end position="16"/>
    </location>
</feature>
<keyword evidence="3" id="KW-0268">Exocytosis</keyword>
<evidence type="ECO:0000313" key="16">
    <source>
        <dbReference type="Proteomes" id="UP000808372"/>
    </source>
</evidence>
<dbReference type="Pfam" id="PF25341">
    <property type="entry name" value="C2_CAPS"/>
    <property type="match status" value="1"/>
</dbReference>
<feature type="compositionally biased region" description="Basic and acidic residues" evidence="12">
    <location>
        <begin position="68"/>
        <end position="81"/>
    </location>
</feature>
<dbReference type="PROSITE" id="PS50003">
    <property type="entry name" value="PH_DOMAIN"/>
    <property type="match status" value="1"/>
</dbReference>
<feature type="region of interest" description="Disordered" evidence="12">
    <location>
        <begin position="1"/>
        <end position="81"/>
    </location>
</feature>
<evidence type="ECO:0000259" key="14">
    <source>
        <dbReference type="PROSITE" id="PS50004"/>
    </source>
</evidence>
<dbReference type="PANTHER" id="PTHR12166">
    <property type="entry name" value="CALCIUM-DEPENDENT SECRETION ACTIVATOR"/>
    <property type="match status" value="1"/>
</dbReference>
<evidence type="ECO:0000256" key="10">
    <source>
        <dbReference type="ARBA" id="ARBA00023329"/>
    </source>
</evidence>
<dbReference type="GO" id="GO:0098978">
    <property type="term" value="C:glutamatergic synapse"/>
    <property type="evidence" value="ECO:0007669"/>
    <property type="project" value="TreeGrafter"/>
</dbReference>
<evidence type="ECO:0000256" key="4">
    <source>
        <dbReference type="ARBA" id="ARBA00022723"/>
    </source>
</evidence>
<dbReference type="InterPro" id="IPR033227">
    <property type="entry name" value="CAPS"/>
</dbReference>
<keyword evidence="2" id="KW-0813">Transport</keyword>
<keyword evidence="16" id="KW-1185">Reference proteome</keyword>
<protein>
    <submittedName>
        <fullName evidence="17">Calcium-dependent secretion activator 1-like isoform X10</fullName>
    </submittedName>
</protein>
<keyword evidence="10" id="KW-0968">Cytoplasmic vesicle</keyword>
<dbReference type="Gene3D" id="2.30.29.30">
    <property type="entry name" value="Pleckstrin-homology domain (PH domain)/Phosphotyrosine-binding domain (PTB)"/>
    <property type="match status" value="1"/>
</dbReference>
<dbReference type="GO" id="GO:0008289">
    <property type="term" value="F:lipid binding"/>
    <property type="evidence" value="ECO:0007669"/>
    <property type="project" value="UniProtKB-KW"/>
</dbReference>
<proteinExistence type="predicted"/>
<name>A0A8U1F7C4_SALNM</name>
<evidence type="ECO:0000256" key="7">
    <source>
        <dbReference type="ARBA" id="ARBA00023018"/>
    </source>
</evidence>
<comment type="subcellular location">
    <subcellularLocation>
        <location evidence="1">Cytoplasmic vesicle membrane</location>
    </subcellularLocation>
    <subcellularLocation>
        <location evidence="11">Synapse</location>
    </subcellularLocation>
</comment>